<dbReference type="Proteomes" id="UP000887576">
    <property type="component" value="Unplaced"/>
</dbReference>
<dbReference type="WBParaSite" id="JU765_v2.g10812.t1">
    <property type="protein sequence ID" value="JU765_v2.g10812.t1"/>
    <property type="gene ID" value="JU765_v2.g10812"/>
</dbReference>
<evidence type="ECO:0000313" key="2">
    <source>
        <dbReference type="WBParaSite" id="JU765_v2.g10812.t1"/>
    </source>
</evidence>
<proteinExistence type="predicted"/>
<protein>
    <submittedName>
        <fullName evidence="2">BTB domain-containing protein</fullName>
    </submittedName>
</protein>
<name>A0AC34PX36_9BILA</name>
<evidence type="ECO:0000313" key="1">
    <source>
        <dbReference type="Proteomes" id="UP000887576"/>
    </source>
</evidence>
<accession>A0AC34PX36</accession>
<sequence length="104" mass="11915">MNSIDTLKFDRTFEKLKGYGFPEFGKKSELFVNGVMTVDVKLKIKFISENVEDFEQVPHAVALLEDEKFKDFTISVEDREIKAHKCVLAMASPVFVAMLESYTN</sequence>
<organism evidence="1 2">
    <name type="scientific">Panagrolaimus sp. JU765</name>
    <dbReference type="NCBI Taxonomy" id="591449"/>
    <lineage>
        <taxon>Eukaryota</taxon>
        <taxon>Metazoa</taxon>
        <taxon>Ecdysozoa</taxon>
        <taxon>Nematoda</taxon>
        <taxon>Chromadorea</taxon>
        <taxon>Rhabditida</taxon>
        <taxon>Tylenchina</taxon>
        <taxon>Panagrolaimomorpha</taxon>
        <taxon>Panagrolaimoidea</taxon>
        <taxon>Panagrolaimidae</taxon>
        <taxon>Panagrolaimus</taxon>
    </lineage>
</organism>
<reference evidence="2" key="1">
    <citation type="submission" date="2022-11" db="UniProtKB">
        <authorList>
            <consortium name="WormBaseParasite"/>
        </authorList>
    </citation>
    <scope>IDENTIFICATION</scope>
</reference>